<keyword evidence="8" id="KW-0175">Coiled coil</keyword>
<accession>A0ABU5TX62</accession>
<dbReference type="SUPFAM" id="SSF52172">
    <property type="entry name" value="CheY-like"/>
    <property type="match status" value="1"/>
</dbReference>
<dbReference type="InterPro" id="IPR005467">
    <property type="entry name" value="His_kinase_dom"/>
</dbReference>
<evidence type="ECO:0000256" key="7">
    <source>
        <dbReference type="PROSITE-ProRule" id="PRU00169"/>
    </source>
</evidence>
<feature type="domain" description="Histidine kinase" evidence="9">
    <location>
        <begin position="209"/>
        <end position="448"/>
    </location>
</feature>
<dbReference type="PANTHER" id="PTHR43047:SF72">
    <property type="entry name" value="OSMOSENSING HISTIDINE PROTEIN KINASE SLN1"/>
    <property type="match status" value="1"/>
</dbReference>
<dbReference type="Pfam" id="PF02518">
    <property type="entry name" value="HATPase_c"/>
    <property type="match status" value="1"/>
</dbReference>
<dbReference type="Pfam" id="PF00512">
    <property type="entry name" value="HisKA"/>
    <property type="match status" value="1"/>
</dbReference>
<evidence type="ECO:0000256" key="8">
    <source>
        <dbReference type="SAM" id="Coils"/>
    </source>
</evidence>
<organism evidence="11 12">
    <name type="scientific">Limnoraphis robusta CCNP1315</name>
    <dbReference type="NCBI Taxonomy" id="3110306"/>
    <lineage>
        <taxon>Bacteria</taxon>
        <taxon>Bacillati</taxon>
        <taxon>Cyanobacteriota</taxon>
        <taxon>Cyanophyceae</taxon>
        <taxon>Oscillatoriophycideae</taxon>
        <taxon>Oscillatoriales</taxon>
        <taxon>Sirenicapillariaceae</taxon>
        <taxon>Limnoraphis</taxon>
    </lineage>
</organism>
<evidence type="ECO:0000313" key="11">
    <source>
        <dbReference type="EMBL" id="MEA5519517.1"/>
    </source>
</evidence>
<dbReference type="InterPro" id="IPR004358">
    <property type="entry name" value="Sig_transdc_His_kin-like_C"/>
</dbReference>
<dbReference type="SUPFAM" id="SSF47384">
    <property type="entry name" value="Homodimeric domain of signal transducing histidine kinase"/>
    <property type="match status" value="1"/>
</dbReference>
<dbReference type="InterPro" id="IPR003661">
    <property type="entry name" value="HisK_dim/P_dom"/>
</dbReference>
<dbReference type="CDD" id="cd00082">
    <property type="entry name" value="HisKA"/>
    <property type="match status" value="1"/>
</dbReference>
<name>A0ABU5TX62_9CYAN</name>
<evidence type="ECO:0000313" key="12">
    <source>
        <dbReference type="Proteomes" id="UP001301728"/>
    </source>
</evidence>
<evidence type="ECO:0000256" key="6">
    <source>
        <dbReference type="ARBA" id="ARBA00023012"/>
    </source>
</evidence>
<keyword evidence="5" id="KW-0418">Kinase</keyword>
<comment type="catalytic activity">
    <reaction evidence="1">
        <text>ATP + protein L-histidine = ADP + protein N-phospho-L-histidine.</text>
        <dbReference type="EC" id="2.7.13.3"/>
    </reaction>
</comment>
<evidence type="ECO:0000256" key="1">
    <source>
        <dbReference type="ARBA" id="ARBA00000085"/>
    </source>
</evidence>
<feature type="domain" description="Response regulatory" evidence="10">
    <location>
        <begin position="32"/>
        <end position="148"/>
    </location>
</feature>
<dbReference type="InterPro" id="IPR011006">
    <property type="entry name" value="CheY-like_superfamily"/>
</dbReference>
<comment type="caution">
    <text evidence="11">The sequence shown here is derived from an EMBL/GenBank/DDBJ whole genome shotgun (WGS) entry which is preliminary data.</text>
</comment>
<proteinExistence type="predicted"/>
<evidence type="ECO:0000256" key="3">
    <source>
        <dbReference type="ARBA" id="ARBA00022553"/>
    </source>
</evidence>
<dbReference type="SMART" id="SM00448">
    <property type="entry name" value="REC"/>
    <property type="match status" value="1"/>
</dbReference>
<evidence type="ECO:0000256" key="4">
    <source>
        <dbReference type="ARBA" id="ARBA00022679"/>
    </source>
</evidence>
<dbReference type="SMART" id="SM00388">
    <property type="entry name" value="HisKA"/>
    <property type="match status" value="1"/>
</dbReference>
<dbReference type="PROSITE" id="PS50109">
    <property type="entry name" value="HIS_KIN"/>
    <property type="match status" value="1"/>
</dbReference>
<dbReference type="Proteomes" id="UP001301728">
    <property type="component" value="Unassembled WGS sequence"/>
</dbReference>
<dbReference type="PRINTS" id="PR00344">
    <property type="entry name" value="BCTRLSENSOR"/>
</dbReference>
<evidence type="ECO:0000256" key="2">
    <source>
        <dbReference type="ARBA" id="ARBA00012438"/>
    </source>
</evidence>
<feature type="modified residue" description="4-aspartylphosphate" evidence="7">
    <location>
        <position position="81"/>
    </location>
</feature>
<dbReference type="SMART" id="SM00387">
    <property type="entry name" value="HATPase_c"/>
    <property type="match status" value="1"/>
</dbReference>
<dbReference type="InterPro" id="IPR003594">
    <property type="entry name" value="HATPase_dom"/>
</dbReference>
<evidence type="ECO:0000259" key="9">
    <source>
        <dbReference type="PROSITE" id="PS50109"/>
    </source>
</evidence>
<dbReference type="InterPro" id="IPR001789">
    <property type="entry name" value="Sig_transdc_resp-reg_receiver"/>
</dbReference>
<dbReference type="InterPro" id="IPR036097">
    <property type="entry name" value="HisK_dim/P_sf"/>
</dbReference>
<dbReference type="SUPFAM" id="SSF55874">
    <property type="entry name" value="ATPase domain of HSP90 chaperone/DNA topoisomerase II/histidine kinase"/>
    <property type="match status" value="1"/>
</dbReference>
<dbReference type="PROSITE" id="PS50110">
    <property type="entry name" value="RESPONSE_REGULATORY"/>
    <property type="match status" value="1"/>
</dbReference>
<gene>
    <name evidence="11" type="ORF">VB854_11235</name>
</gene>
<keyword evidence="6" id="KW-0902">Two-component regulatory system</keyword>
<evidence type="ECO:0000256" key="5">
    <source>
        <dbReference type="ARBA" id="ARBA00022777"/>
    </source>
</evidence>
<keyword evidence="3 7" id="KW-0597">Phosphoprotein</keyword>
<evidence type="ECO:0000259" key="10">
    <source>
        <dbReference type="PROSITE" id="PS50110"/>
    </source>
</evidence>
<dbReference type="EMBL" id="JAYGHT010000035">
    <property type="protein sequence ID" value="MEA5519517.1"/>
    <property type="molecule type" value="Genomic_DNA"/>
</dbReference>
<dbReference type="InterPro" id="IPR036890">
    <property type="entry name" value="HATPase_C_sf"/>
</dbReference>
<dbReference type="CDD" id="cd16922">
    <property type="entry name" value="HATPase_EvgS-ArcB-TorS-like"/>
    <property type="match status" value="1"/>
</dbReference>
<dbReference type="Gene3D" id="3.30.565.10">
    <property type="entry name" value="Histidine kinase-like ATPase, C-terminal domain"/>
    <property type="match status" value="1"/>
</dbReference>
<protein>
    <recommendedName>
        <fullName evidence="2">histidine kinase</fullName>
        <ecNumber evidence="2">2.7.13.3</ecNumber>
    </recommendedName>
</protein>
<dbReference type="Gene3D" id="1.10.287.130">
    <property type="match status" value="1"/>
</dbReference>
<dbReference type="Gene3D" id="3.40.50.2300">
    <property type="match status" value="1"/>
</dbReference>
<dbReference type="EC" id="2.7.13.3" evidence="2"/>
<dbReference type="Pfam" id="PF00072">
    <property type="entry name" value="Response_reg"/>
    <property type="match status" value="1"/>
</dbReference>
<dbReference type="PANTHER" id="PTHR43047">
    <property type="entry name" value="TWO-COMPONENT HISTIDINE PROTEIN KINASE"/>
    <property type="match status" value="1"/>
</dbReference>
<dbReference type="CDD" id="cd19920">
    <property type="entry name" value="REC_PA4781-like"/>
    <property type="match status" value="1"/>
</dbReference>
<sequence length="455" mass="51268">MTAKIDGWGEFLPQLQIPNPMTHNPVRDYKADILIVDDTPNNLRVLSSILQEQGYEIRKAINGKMAIRSVQTDPPDLVLLDIKMPDMDGYQVCSQLKSMEASRDIPVIFLSALDDVFNKVLAFQVGGVDYITKPFQVEEVLVRVKTHLTLRRLTKDLELRVQERTTELTHTLNELQQTQVQLEDSLRELIQARDIAERASRVKSQFLAMMSHELRTPLNAIIGYSQLLEMEAQDQQLEDLIPDLQQINHAGQDLLAIFSNILEMCQLETGKQRVYPHEFQVKELVDEALTQVQPLADQNDNTLTVDYINDPGSMNTDSRRIRQCILQLLSNGCKFTHNGSITLSLERITREQLPMRVSEENKVDFTPGLGDVLLVKCSDTGIGIKPDQLARIFEPFTQEDESTTRKYGGAGLGLAIAKKLCQLMGGDLSVESVFGEGSTFTLWVPTQLPTFASRV</sequence>
<keyword evidence="12" id="KW-1185">Reference proteome</keyword>
<feature type="coiled-coil region" evidence="8">
    <location>
        <begin position="172"/>
        <end position="199"/>
    </location>
</feature>
<keyword evidence="4" id="KW-0808">Transferase</keyword>
<reference evidence="11 12" key="1">
    <citation type="submission" date="2023-12" db="EMBL/GenBank/DDBJ databases">
        <title>Baltic Sea Cyanobacteria.</title>
        <authorList>
            <person name="Delbaje E."/>
            <person name="Fewer D.P."/>
            <person name="Shishido T.K."/>
        </authorList>
    </citation>
    <scope>NUCLEOTIDE SEQUENCE [LARGE SCALE GENOMIC DNA]</scope>
    <source>
        <strain evidence="11 12">CCNP 1315</strain>
    </source>
</reference>